<dbReference type="SUPFAM" id="SSF51703">
    <property type="entry name" value="Cobalamin (vitamin B12)-dependent enzymes"/>
    <property type="match status" value="1"/>
</dbReference>
<organism evidence="4 5">
    <name type="scientific">Marinobacter lacisalsi</name>
    <dbReference type="NCBI Taxonomy" id="475979"/>
    <lineage>
        <taxon>Bacteria</taxon>
        <taxon>Pseudomonadati</taxon>
        <taxon>Pseudomonadota</taxon>
        <taxon>Gammaproteobacteria</taxon>
        <taxon>Pseudomonadales</taxon>
        <taxon>Marinobacteraceae</taxon>
        <taxon>Marinobacter</taxon>
    </lineage>
</organism>
<dbReference type="RefSeq" id="WP_379885461.1">
    <property type="nucleotide sequence ID" value="NZ_JBHSDI010000006.1"/>
</dbReference>
<evidence type="ECO:0000256" key="2">
    <source>
        <dbReference type="ARBA" id="ARBA00023235"/>
    </source>
</evidence>
<reference evidence="5" key="1">
    <citation type="journal article" date="2019" name="Int. J. Syst. Evol. Microbiol.">
        <title>The Global Catalogue of Microorganisms (GCM) 10K type strain sequencing project: providing services to taxonomists for standard genome sequencing and annotation.</title>
        <authorList>
            <consortium name="The Broad Institute Genomics Platform"/>
            <consortium name="The Broad Institute Genome Sequencing Center for Infectious Disease"/>
            <person name="Wu L."/>
            <person name="Ma J."/>
        </authorList>
    </citation>
    <scope>NUCLEOTIDE SEQUENCE [LARGE SCALE GENOMIC DNA]</scope>
    <source>
        <strain evidence="5">CECT 7297</strain>
    </source>
</reference>
<dbReference type="Proteomes" id="UP001595798">
    <property type="component" value="Unassembled WGS sequence"/>
</dbReference>
<sequence>MNHKLGSNTALFFRLHNYVAEQKLRDRTVWQPRMGFGDPEKMKAGLAAVADQCDFGRSGTITLDAYTRVGDFETPLNSLRSGVALNGYPIVSHDMETTNEVVSPARINGIPVQIRHGTSKPQAIFARMAELGLEATEGGPISYCLPYGRLPLAEAVAAWEDSCKLMANRIEHGHIESFGGCMMGQLCAPSILVAINIIEALFFLQHGVSTASLSYAQGTSDAQDKGAIAALRRLAKEYLPFGTWHIVFYMYMGVFPKTPEGASRLIYDAACLAVRSGCERVIVKTISEAIQIPTIEQNIYALKLSASAERKYGQEPLTDREKEHYEEVYMEAKSMVDAVLNESADLGKAIINCFRTGVLDVPYCLHLDNRGQTRTYIDGDGCLRWADRGALPLNRSVSYIGRHKQLSSSEFLNMLDYKASLYDLRASQVRPDCHA</sequence>
<dbReference type="InterPro" id="IPR006396">
    <property type="entry name" value="Glu_mut_E"/>
</dbReference>
<evidence type="ECO:0000313" key="5">
    <source>
        <dbReference type="Proteomes" id="UP001595798"/>
    </source>
</evidence>
<evidence type="ECO:0000256" key="1">
    <source>
        <dbReference type="ARBA" id="ARBA00022628"/>
    </source>
</evidence>
<keyword evidence="1" id="KW-0846">Cobalamin</keyword>
<dbReference type="PIRSF" id="PIRSF001495">
    <property type="entry name" value="Met_asp_mut_epsi"/>
    <property type="match status" value="1"/>
</dbReference>
<keyword evidence="2" id="KW-0413">Isomerase</keyword>
<dbReference type="EMBL" id="JBHSDI010000006">
    <property type="protein sequence ID" value="MFC4258098.1"/>
    <property type="molecule type" value="Genomic_DNA"/>
</dbReference>
<name>A0ABV8QES0_9GAMM</name>
<accession>A0ABV8QES0</accession>
<gene>
    <name evidence="4" type="ORF">ACFOZ5_03520</name>
</gene>
<keyword evidence="3" id="KW-0170">Cobalt</keyword>
<keyword evidence="5" id="KW-1185">Reference proteome</keyword>
<proteinExistence type="predicted"/>
<protein>
    <submittedName>
        <fullName evidence="4">Methylaspartate mutase</fullName>
    </submittedName>
</protein>
<evidence type="ECO:0000256" key="3">
    <source>
        <dbReference type="ARBA" id="ARBA00023285"/>
    </source>
</evidence>
<dbReference type="Pfam" id="PF06368">
    <property type="entry name" value="Met_asp_mut_E"/>
    <property type="match status" value="1"/>
</dbReference>
<dbReference type="InterPro" id="IPR016176">
    <property type="entry name" value="Cbl-dep_enz_cat"/>
</dbReference>
<evidence type="ECO:0000313" key="4">
    <source>
        <dbReference type="EMBL" id="MFC4258098.1"/>
    </source>
</evidence>
<comment type="caution">
    <text evidence="4">The sequence shown here is derived from an EMBL/GenBank/DDBJ whole genome shotgun (WGS) entry which is preliminary data.</text>
</comment>
<dbReference type="Gene3D" id="3.20.20.240">
    <property type="entry name" value="Methylmalonyl-CoA mutase"/>
    <property type="match status" value="1"/>
</dbReference>